<feature type="domain" description="AFP-like" evidence="1">
    <location>
        <begin position="294"/>
        <end position="352"/>
    </location>
</feature>
<dbReference type="InterPro" id="IPR006190">
    <property type="entry name" value="SAF_AFP_Neu5Ac"/>
</dbReference>
<protein>
    <submittedName>
        <fullName evidence="2">Pseudaminic acid synthase</fullName>
    </submittedName>
</protein>
<dbReference type="EMBL" id="CP029479">
    <property type="protein sequence ID" value="AWM76626.1"/>
    <property type="molecule type" value="Genomic_DNA"/>
</dbReference>
<dbReference type="GO" id="GO:0047444">
    <property type="term" value="F:N-acylneuraminate-9-phosphate synthase activity"/>
    <property type="evidence" value="ECO:0007669"/>
    <property type="project" value="TreeGrafter"/>
</dbReference>
<dbReference type="RefSeq" id="WP_110449195.1">
    <property type="nucleotide sequence ID" value="NZ_CP029479.1"/>
</dbReference>
<sequence length="355" mass="37112">MSQALAHIDGRPIGPGQPPYVVAEMSGNHNGELGRALDLISAAADAGADAVKIQTYTADTITLDHDGPGFRIEGGLWDGRRLHELYAEAHTPWDWHAPMFEHARKAGVTLFSSPFDFTAVDLLESLGAPAYKIASFELVDLPLIRRCAATGRPLVMSTGMASPAEIAEAVEAARGAGAKDLIVLHCTSAYPAPMSSMNLATLPDMAARFGVLAGLSDHTLGTAASVAAVALGACFIEKHFTLSRADGGVDSAFSLEPAELAELVSSCRGAWEALGGVAYGPGEAEAGNAGMRRSLYVSASVRKGEVLTAANIRSVRPGHGLAPRHYDAVLGRRATRDIPFGEPLDWSMVEGGEAG</sequence>
<gene>
    <name evidence="2" type="primary">pseI</name>
    <name evidence="2" type="ORF">HYN04_01885</name>
</gene>
<reference evidence="3" key="1">
    <citation type="submission" date="2018-05" db="EMBL/GenBank/DDBJ databases">
        <title>Genome sequencing of Phenylobacterium sp. HYN0004.</title>
        <authorList>
            <person name="Yi H."/>
            <person name="Baek C."/>
        </authorList>
    </citation>
    <scope>NUCLEOTIDE SEQUENCE [LARGE SCALE GENOMIC DNA]</scope>
    <source>
        <strain evidence="3">HYN0004</strain>
    </source>
</reference>
<dbReference type="Pfam" id="PF03102">
    <property type="entry name" value="NeuB"/>
    <property type="match status" value="1"/>
</dbReference>
<dbReference type="Pfam" id="PF08666">
    <property type="entry name" value="SAF"/>
    <property type="match status" value="1"/>
</dbReference>
<dbReference type="PROSITE" id="PS50844">
    <property type="entry name" value="AFP_LIKE"/>
    <property type="match status" value="1"/>
</dbReference>
<dbReference type="OrthoDB" id="9781701at2"/>
<dbReference type="GO" id="GO:0016051">
    <property type="term" value="P:carbohydrate biosynthetic process"/>
    <property type="evidence" value="ECO:0007669"/>
    <property type="project" value="InterPro"/>
</dbReference>
<dbReference type="InterPro" id="IPR013132">
    <property type="entry name" value="PseI/NeuA/B-like_N"/>
</dbReference>
<dbReference type="AlphaFoldDB" id="A0A2Z3HR68"/>
<dbReference type="SUPFAM" id="SSF51269">
    <property type="entry name" value="AFP III-like domain"/>
    <property type="match status" value="1"/>
</dbReference>
<dbReference type="Proteomes" id="UP000247763">
    <property type="component" value="Chromosome"/>
</dbReference>
<dbReference type="PANTHER" id="PTHR42966">
    <property type="entry name" value="N-ACETYLNEURAMINATE SYNTHASE"/>
    <property type="match status" value="1"/>
</dbReference>
<evidence type="ECO:0000259" key="1">
    <source>
        <dbReference type="PROSITE" id="PS50844"/>
    </source>
</evidence>
<dbReference type="NCBIfam" id="TIGR03586">
    <property type="entry name" value="PseI"/>
    <property type="match status" value="1"/>
</dbReference>
<evidence type="ECO:0000313" key="3">
    <source>
        <dbReference type="Proteomes" id="UP000247763"/>
    </source>
</evidence>
<organism evidence="2 3">
    <name type="scientific">Phenylobacterium parvum</name>
    <dbReference type="NCBI Taxonomy" id="2201350"/>
    <lineage>
        <taxon>Bacteria</taxon>
        <taxon>Pseudomonadati</taxon>
        <taxon>Pseudomonadota</taxon>
        <taxon>Alphaproteobacteria</taxon>
        <taxon>Caulobacterales</taxon>
        <taxon>Caulobacteraceae</taxon>
        <taxon>Phenylobacterium</taxon>
    </lineage>
</organism>
<dbReference type="Gene3D" id="3.90.1210.10">
    <property type="entry name" value="Antifreeze-like/N-acetylneuraminic acid synthase C-terminal domain"/>
    <property type="match status" value="1"/>
</dbReference>
<dbReference type="Gene3D" id="3.20.20.70">
    <property type="entry name" value="Aldolase class I"/>
    <property type="match status" value="1"/>
</dbReference>
<dbReference type="InterPro" id="IPR013785">
    <property type="entry name" value="Aldolase_TIM"/>
</dbReference>
<proteinExistence type="predicted"/>
<keyword evidence="3" id="KW-1185">Reference proteome</keyword>
<dbReference type="InterPro" id="IPR036732">
    <property type="entry name" value="AFP_Neu5c_C_sf"/>
</dbReference>
<evidence type="ECO:0000313" key="2">
    <source>
        <dbReference type="EMBL" id="AWM76626.1"/>
    </source>
</evidence>
<name>A0A2Z3HR68_9CAUL</name>
<accession>A0A2Z3HR68</accession>
<dbReference type="InterPro" id="IPR020030">
    <property type="entry name" value="Pseudaminic_synth_PseI"/>
</dbReference>
<dbReference type="InterPro" id="IPR051690">
    <property type="entry name" value="PseI-like"/>
</dbReference>
<dbReference type="SMART" id="SM00858">
    <property type="entry name" value="SAF"/>
    <property type="match status" value="1"/>
</dbReference>
<dbReference type="PANTHER" id="PTHR42966:SF2">
    <property type="entry name" value="PSEUDAMINIC ACID SYNTHASE"/>
    <property type="match status" value="1"/>
</dbReference>
<dbReference type="CDD" id="cd11615">
    <property type="entry name" value="SAF_NeuB_like"/>
    <property type="match status" value="1"/>
</dbReference>
<dbReference type="InterPro" id="IPR057736">
    <property type="entry name" value="SAF_PseI/NeuA/NeuB"/>
</dbReference>
<dbReference type="SUPFAM" id="SSF51569">
    <property type="entry name" value="Aldolase"/>
    <property type="match status" value="1"/>
</dbReference>
<dbReference type="InterPro" id="IPR013974">
    <property type="entry name" value="SAF"/>
</dbReference>
<dbReference type="KEGG" id="phb:HYN04_01885"/>